<dbReference type="GO" id="GO:0006508">
    <property type="term" value="P:proteolysis"/>
    <property type="evidence" value="ECO:0007669"/>
    <property type="project" value="UniProtKB-KW"/>
</dbReference>
<reference evidence="6" key="1">
    <citation type="submission" date="2023-07" db="EMBL/GenBank/DDBJ databases">
        <authorList>
            <person name="Pelsma A.J. K."/>
        </authorList>
    </citation>
    <scope>NUCLEOTIDE SEQUENCE</scope>
</reference>
<accession>A0AA48M515</accession>
<evidence type="ECO:0000259" key="5">
    <source>
        <dbReference type="Pfam" id="PF01343"/>
    </source>
</evidence>
<dbReference type="InterPro" id="IPR002142">
    <property type="entry name" value="Peptidase_S49"/>
</dbReference>
<comment type="similarity">
    <text evidence="1">Belongs to the peptidase S49 family.</text>
</comment>
<dbReference type="Gene3D" id="6.20.330.10">
    <property type="match status" value="1"/>
</dbReference>
<dbReference type="EMBL" id="OY288114">
    <property type="protein sequence ID" value="CAJ0890878.1"/>
    <property type="molecule type" value="Genomic_DNA"/>
</dbReference>
<evidence type="ECO:0000256" key="2">
    <source>
        <dbReference type="ARBA" id="ARBA00022670"/>
    </source>
</evidence>
<gene>
    <name evidence="6" type="ORF">AMST5_04087</name>
</gene>
<feature type="domain" description="Peptidase S49" evidence="5">
    <location>
        <begin position="154"/>
        <end position="298"/>
    </location>
</feature>
<dbReference type="PANTHER" id="PTHR33209:SF1">
    <property type="entry name" value="PEPTIDASE S49 DOMAIN-CONTAINING PROTEIN"/>
    <property type="match status" value="1"/>
</dbReference>
<dbReference type="AlphaFoldDB" id="A0AA48M515"/>
<evidence type="ECO:0000256" key="4">
    <source>
        <dbReference type="ARBA" id="ARBA00022825"/>
    </source>
</evidence>
<sequence length="306" mass="32221">MSIPLPEIAARIFDPARLCVDAGKAAAIVGALGPRILGGPKIAIVGAEAIEHRAFENGRPSAGLLGDRTGRALDRRRLEAFDRIGPIAVIPIEGTLVHKGAYIGASSGRTSYEGLQAQIVRAGKDSSVKGICFEVDSFGGEVDGMFAAAEAIARLSAEKPTLAILTDHGLSAAYALASAARQIIVPEHGSIGSIGAISLHADMTKRLEKEGVRVTVLRAGARKAEGNEFEVLSKEAAAAIQTDLERIRQSFADMVGRNRRGRFSARQALMTEAASFDGRDAVAMGMADAYGHPGEAFAEFIRLMSK</sequence>
<dbReference type="Gene3D" id="3.90.226.10">
    <property type="entry name" value="2-enoyl-CoA Hydratase, Chain A, domain 1"/>
    <property type="match status" value="1"/>
</dbReference>
<evidence type="ECO:0000256" key="3">
    <source>
        <dbReference type="ARBA" id="ARBA00022801"/>
    </source>
</evidence>
<dbReference type="PANTHER" id="PTHR33209">
    <property type="entry name" value="PROTEASE 4"/>
    <property type="match status" value="1"/>
</dbReference>
<dbReference type="InterPro" id="IPR033855">
    <property type="entry name" value="Protein_C"/>
</dbReference>
<protein>
    <recommendedName>
        <fullName evidence="5">Peptidase S49 domain-containing protein</fullName>
    </recommendedName>
</protein>
<name>A0AA48M515_9ZZZZ</name>
<keyword evidence="4" id="KW-0720">Serine protease</keyword>
<dbReference type="SUPFAM" id="SSF52096">
    <property type="entry name" value="ClpP/crotonase"/>
    <property type="match status" value="1"/>
</dbReference>
<dbReference type="GO" id="GO:0008236">
    <property type="term" value="F:serine-type peptidase activity"/>
    <property type="evidence" value="ECO:0007669"/>
    <property type="project" value="UniProtKB-KW"/>
</dbReference>
<keyword evidence="2" id="KW-0645">Protease</keyword>
<dbReference type="InterPro" id="IPR029045">
    <property type="entry name" value="ClpP/crotonase-like_dom_sf"/>
</dbReference>
<evidence type="ECO:0000256" key="1">
    <source>
        <dbReference type="ARBA" id="ARBA00008683"/>
    </source>
</evidence>
<dbReference type="CDD" id="cd07022">
    <property type="entry name" value="S49_Sppa_36K_type"/>
    <property type="match status" value="1"/>
</dbReference>
<evidence type="ECO:0000313" key="6">
    <source>
        <dbReference type="EMBL" id="CAJ0890878.1"/>
    </source>
</evidence>
<organism evidence="6">
    <name type="scientific">freshwater sediment metagenome</name>
    <dbReference type="NCBI Taxonomy" id="556182"/>
    <lineage>
        <taxon>unclassified sequences</taxon>
        <taxon>metagenomes</taxon>
        <taxon>ecological metagenomes</taxon>
    </lineage>
</organism>
<proteinExistence type="inferred from homology"/>
<keyword evidence="3" id="KW-0378">Hydrolase</keyword>
<dbReference type="Pfam" id="PF01343">
    <property type="entry name" value="Peptidase_S49"/>
    <property type="match status" value="1"/>
</dbReference>